<protein>
    <submittedName>
        <fullName evidence="1">Uncharacterized protein</fullName>
    </submittedName>
</protein>
<dbReference type="EMBL" id="BARW01022214">
    <property type="protein sequence ID" value="GAI96900.1"/>
    <property type="molecule type" value="Genomic_DNA"/>
</dbReference>
<evidence type="ECO:0000313" key="1">
    <source>
        <dbReference type="EMBL" id="GAI96900.1"/>
    </source>
</evidence>
<accession>X1UAK7</accession>
<reference evidence="1" key="1">
    <citation type="journal article" date="2014" name="Front. Microbiol.">
        <title>High frequency of phylogenetically diverse reductive dehalogenase-homologous genes in deep subseafloor sedimentary metagenomes.</title>
        <authorList>
            <person name="Kawai M."/>
            <person name="Futagami T."/>
            <person name="Toyoda A."/>
            <person name="Takaki Y."/>
            <person name="Nishi S."/>
            <person name="Hori S."/>
            <person name="Arai W."/>
            <person name="Tsubouchi T."/>
            <person name="Morono Y."/>
            <person name="Uchiyama I."/>
            <person name="Ito T."/>
            <person name="Fujiyama A."/>
            <person name="Inagaki F."/>
            <person name="Takami H."/>
        </authorList>
    </citation>
    <scope>NUCLEOTIDE SEQUENCE</scope>
    <source>
        <strain evidence="1">Expedition CK06-06</strain>
    </source>
</reference>
<comment type="caution">
    <text evidence="1">The sequence shown here is derived from an EMBL/GenBank/DDBJ whole genome shotgun (WGS) entry which is preliminary data.</text>
</comment>
<proteinExistence type="predicted"/>
<gene>
    <name evidence="1" type="ORF">S12H4_37148</name>
</gene>
<dbReference type="AlphaFoldDB" id="X1UAK7"/>
<name>X1UAK7_9ZZZZ</name>
<feature type="non-terminal residue" evidence="1">
    <location>
        <position position="34"/>
    </location>
</feature>
<organism evidence="1">
    <name type="scientific">marine sediment metagenome</name>
    <dbReference type="NCBI Taxonomy" id="412755"/>
    <lineage>
        <taxon>unclassified sequences</taxon>
        <taxon>metagenomes</taxon>
        <taxon>ecological metagenomes</taxon>
    </lineage>
</organism>
<sequence>MASLNDLTVSLLDRLAKECGIKLKKSTKKTEKIA</sequence>